<evidence type="ECO:0000313" key="3">
    <source>
        <dbReference type="Proteomes" id="UP000650424"/>
    </source>
</evidence>
<reference evidence="2 3" key="1">
    <citation type="submission" date="2020-08" db="EMBL/GenBank/DDBJ databases">
        <title>Novel species isolated from subtropical streams in China.</title>
        <authorList>
            <person name="Lu H."/>
        </authorList>
    </citation>
    <scope>NUCLEOTIDE SEQUENCE [LARGE SCALE GENOMIC DNA]</scope>
    <source>
        <strain evidence="2 3">CY18W</strain>
    </source>
</reference>
<dbReference type="EMBL" id="JACOGF010000003">
    <property type="protein sequence ID" value="MBC3917252.1"/>
    <property type="molecule type" value="Genomic_DNA"/>
</dbReference>
<dbReference type="Gene3D" id="1.10.260.40">
    <property type="entry name" value="lambda repressor-like DNA-binding domains"/>
    <property type="match status" value="1"/>
</dbReference>
<evidence type="ECO:0000259" key="1">
    <source>
        <dbReference type="Pfam" id="PF13443"/>
    </source>
</evidence>
<organism evidence="2 3">
    <name type="scientific">Undibacterium hunanense</name>
    <dbReference type="NCBI Taxonomy" id="2762292"/>
    <lineage>
        <taxon>Bacteria</taxon>
        <taxon>Pseudomonadati</taxon>
        <taxon>Pseudomonadota</taxon>
        <taxon>Betaproteobacteria</taxon>
        <taxon>Burkholderiales</taxon>
        <taxon>Oxalobacteraceae</taxon>
        <taxon>Undibacterium</taxon>
    </lineage>
</organism>
<dbReference type="RefSeq" id="WP_186946487.1">
    <property type="nucleotide sequence ID" value="NZ_JACOGF010000003.1"/>
</dbReference>
<feature type="domain" description="HTH cro/C1-type" evidence="1">
    <location>
        <begin position="23"/>
        <end position="89"/>
    </location>
</feature>
<sequence length="111" mass="12795">MPNIYTDTPDSSAPHQRIKAEMRIRELMAENKIRSVSALHRLLIAKRVTVSHSQLLRIVDNKAEHWKVEFIEAFAELFNCSVQQLFKFELVKPDDDYRTPPDDGASQVSVD</sequence>
<evidence type="ECO:0000313" key="2">
    <source>
        <dbReference type="EMBL" id="MBC3917252.1"/>
    </source>
</evidence>
<gene>
    <name evidence="2" type="ORF">H8L32_07185</name>
</gene>
<dbReference type="Pfam" id="PF13443">
    <property type="entry name" value="HTH_26"/>
    <property type="match status" value="1"/>
</dbReference>
<protein>
    <submittedName>
        <fullName evidence="2">Helix-turn-helix transcriptional regulator</fullName>
    </submittedName>
</protein>
<proteinExistence type="predicted"/>
<dbReference type="Proteomes" id="UP000650424">
    <property type="component" value="Unassembled WGS sequence"/>
</dbReference>
<dbReference type="InterPro" id="IPR001387">
    <property type="entry name" value="Cro/C1-type_HTH"/>
</dbReference>
<comment type="caution">
    <text evidence="2">The sequence shown here is derived from an EMBL/GenBank/DDBJ whole genome shotgun (WGS) entry which is preliminary data.</text>
</comment>
<name>A0ABR6ZN04_9BURK</name>
<keyword evidence="3" id="KW-1185">Reference proteome</keyword>
<dbReference type="InterPro" id="IPR010982">
    <property type="entry name" value="Lambda_DNA-bd_dom_sf"/>
</dbReference>
<accession>A0ABR6ZN04</accession>